<evidence type="ECO:0000256" key="6">
    <source>
        <dbReference type="ARBA" id="ARBA00023136"/>
    </source>
</evidence>
<dbReference type="PANTHER" id="PTHR31645">
    <property type="entry name" value="OLIGOPEPTIDE TRANSPORTER YGL114W-RELATED"/>
    <property type="match status" value="1"/>
</dbReference>
<keyword evidence="6 7" id="KW-0472">Membrane</keyword>
<organism evidence="8">
    <name type="scientific">Sesamum latifolium</name>
    <dbReference type="NCBI Taxonomy" id="2727402"/>
    <lineage>
        <taxon>Eukaryota</taxon>
        <taxon>Viridiplantae</taxon>
        <taxon>Streptophyta</taxon>
        <taxon>Embryophyta</taxon>
        <taxon>Tracheophyta</taxon>
        <taxon>Spermatophyta</taxon>
        <taxon>Magnoliopsida</taxon>
        <taxon>eudicotyledons</taxon>
        <taxon>Gunneridae</taxon>
        <taxon>Pentapetalae</taxon>
        <taxon>asterids</taxon>
        <taxon>lamiids</taxon>
        <taxon>Lamiales</taxon>
        <taxon>Pedaliaceae</taxon>
        <taxon>Sesamum</taxon>
    </lineage>
</organism>
<comment type="similarity">
    <text evidence="2">Belongs to the YSL (TC 2.A.67.2) family.</text>
</comment>
<accession>A0AAW2T853</accession>
<feature type="transmembrane region" description="Helical" evidence="7">
    <location>
        <begin position="45"/>
        <end position="63"/>
    </location>
</feature>
<keyword evidence="5 7" id="KW-1133">Transmembrane helix</keyword>
<protein>
    <submittedName>
        <fullName evidence="8">Metal-nicotianamine transporter YSL3</fullName>
    </submittedName>
</protein>
<sequence length="127" mass="13770">MAILGVEGFSALPHHCLQLCYGFFAFAILANLLRDIMPEKFGKWVPLPMAMAVPFLVGAYFAIDMCVGSLVVYVWHKVNSRKASLMVPAVASGLICGDGLWTLPSSILALAKINPPICMNFLPTKSL</sequence>
<dbReference type="GO" id="GO:0051980">
    <property type="term" value="F:iron-nicotianamine transmembrane transporter activity"/>
    <property type="evidence" value="ECO:0007669"/>
    <property type="project" value="TreeGrafter"/>
</dbReference>
<feature type="transmembrane region" description="Helical" evidence="7">
    <location>
        <begin position="12"/>
        <end position="33"/>
    </location>
</feature>
<evidence type="ECO:0000256" key="4">
    <source>
        <dbReference type="ARBA" id="ARBA00022692"/>
    </source>
</evidence>
<name>A0AAW2T853_9LAMI</name>
<dbReference type="InterPro" id="IPR045035">
    <property type="entry name" value="YSL-like"/>
</dbReference>
<keyword evidence="4 7" id="KW-0812">Transmembrane</keyword>
<dbReference type="GO" id="GO:0035673">
    <property type="term" value="F:oligopeptide transmembrane transporter activity"/>
    <property type="evidence" value="ECO:0007669"/>
    <property type="project" value="InterPro"/>
</dbReference>
<reference evidence="8" key="1">
    <citation type="submission" date="2020-06" db="EMBL/GenBank/DDBJ databases">
        <authorList>
            <person name="Li T."/>
            <person name="Hu X."/>
            <person name="Zhang T."/>
            <person name="Song X."/>
            <person name="Zhang H."/>
            <person name="Dai N."/>
            <person name="Sheng W."/>
            <person name="Hou X."/>
            <person name="Wei L."/>
        </authorList>
    </citation>
    <scope>NUCLEOTIDE SEQUENCE</scope>
    <source>
        <strain evidence="8">KEN1</strain>
        <tissue evidence="8">Leaf</tissue>
    </source>
</reference>
<evidence type="ECO:0000256" key="7">
    <source>
        <dbReference type="SAM" id="Phobius"/>
    </source>
</evidence>
<dbReference type="GO" id="GO:0048316">
    <property type="term" value="P:seed development"/>
    <property type="evidence" value="ECO:0007669"/>
    <property type="project" value="TreeGrafter"/>
</dbReference>
<dbReference type="GO" id="GO:0010039">
    <property type="term" value="P:response to iron ion"/>
    <property type="evidence" value="ECO:0007669"/>
    <property type="project" value="TreeGrafter"/>
</dbReference>
<dbReference type="InterPro" id="IPR004813">
    <property type="entry name" value="OPT"/>
</dbReference>
<dbReference type="Pfam" id="PF03169">
    <property type="entry name" value="OPT"/>
    <property type="match status" value="1"/>
</dbReference>
<evidence type="ECO:0000256" key="3">
    <source>
        <dbReference type="ARBA" id="ARBA00022448"/>
    </source>
</evidence>
<evidence type="ECO:0000256" key="5">
    <source>
        <dbReference type="ARBA" id="ARBA00022989"/>
    </source>
</evidence>
<dbReference type="GO" id="GO:0005886">
    <property type="term" value="C:plasma membrane"/>
    <property type="evidence" value="ECO:0007669"/>
    <property type="project" value="TreeGrafter"/>
</dbReference>
<feature type="transmembrane region" description="Helical" evidence="7">
    <location>
        <begin position="83"/>
        <end position="103"/>
    </location>
</feature>
<keyword evidence="3" id="KW-0813">Transport</keyword>
<comment type="caution">
    <text evidence="8">The sequence shown here is derived from an EMBL/GenBank/DDBJ whole genome shotgun (WGS) entry which is preliminary data.</text>
</comment>
<dbReference type="PANTHER" id="PTHR31645:SF4">
    <property type="entry name" value="METAL-NICOTIANAMINE TRANSPORTER YSL3"/>
    <property type="match status" value="1"/>
</dbReference>
<reference evidence="8" key="2">
    <citation type="journal article" date="2024" name="Plant">
        <title>Genomic evolution and insights into agronomic trait innovations of Sesamum species.</title>
        <authorList>
            <person name="Miao H."/>
            <person name="Wang L."/>
            <person name="Qu L."/>
            <person name="Liu H."/>
            <person name="Sun Y."/>
            <person name="Le M."/>
            <person name="Wang Q."/>
            <person name="Wei S."/>
            <person name="Zheng Y."/>
            <person name="Lin W."/>
            <person name="Duan Y."/>
            <person name="Cao H."/>
            <person name="Xiong S."/>
            <person name="Wang X."/>
            <person name="Wei L."/>
            <person name="Li C."/>
            <person name="Ma Q."/>
            <person name="Ju M."/>
            <person name="Zhao R."/>
            <person name="Li G."/>
            <person name="Mu C."/>
            <person name="Tian Q."/>
            <person name="Mei H."/>
            <person name="Zhang T."/>
            <person name="Gao T."/>
            <person name="Zhang H."/>
        </authorList>
    </citation>
    <scope>NUCLEOTIDE SEQUENCE</scope>
    <source>
        <strain evidence="8">KEN1</strain>
    </source>
</reference>
<dbReference type="AlphaFoldDB" id="A0AAW2T853"/>
<comment type="subcellular location">
    <subcellularLocation>
        <location evidence="1">Membrane</location>
        <topology evidence="1">Multi-pass membrane protein</topology>
    </subcellularLocation>
</comment>
<evidence type="ECO:0000256" key="2">
    <source>
        <dbReference type="ARBA" id="ARBA00010276"/>
    </source>
</evidence>
<dbReference type="EMBL" id="JACGWN010000015">
    <property type="protein sequence ID" value="KAL0400560.1"/>
    <property type="molecule type" value="Genomic_DNA"/>
</dbReference>
<evidence type="ECO:0000313" key="8">
    <source>
        <dbReference type="EMBL" id="KAL0400560.1"/>
    </source>
</evidence>
<proteinExistence type="inferred from homology"/>
<gene>
    <name evidence="8" type="ORF">Slati_4085900</name>
</gene>
<evidence type="ECO:0000256" key="1">
    <source>
        <dbReference type="ARBA" id="ARBA00004141"/>
    </source>
</evidence>